<proteinExistence type="inferred from homology"/>
<evidence type="ECO:0000256" key="8">
    <source>
        <dbReference type="SAM" id="MobiDB-lite"/>
    </source>
</evidence>
<dbReference type="InParanoid" id="K1PNI3"/>
<dbReference type="GO" id="GO:0099503">
    <property type="term" value="C:secretory vesicle"/>
    <property type="evidence" value="ECO:0007669"/>
    <property type="project" value="TreeGrafter"/>
</dbReference>
<dbReference type="Pfam" id="PF00144">
    <property type="entry name" value="Beta-lactamase"/>
    <property type="match status" value="2"/>
</dbReference>
<dbReference type="PROSITE" id="PS51258">
    <property type="entry name" value="MHD1"/>
    <property type="match status" value="1"/>
</dbReference>
<dbReference type="InterPro" id="IPR035892">
    <property type="entry name" value="C2_domain_sf"/>
</dbReference>
<accession>K1PNI3</accession>
<dbReference type="InterPro" id="IPR001466">
    <property type="entry name" value="Beta-lactam-related"/>
</dbReference>
<dbReference type="InterPro" id="IPR000008">
    <property type="entry name" value="C2_dom"/>
</dbReference>
<dbReference type="SMART" id="SM00239">
    <property type="entry name" value="C2"/>
    <property type="match status" value="2"/>
</dbReference>
<dbReference type="CDD" id="cd08676">
    <property type="entry name" value="C2A_Munc13-like"/>
    <property type="match status" value="1"/>
</dbReference>
<protein>
    <submittedName>
        <fullName evidence="9">BAI1-associated protein 3</fullName>
    </submittedName>
</protein>
<dbReference type="CDD" id="cd04009">
    <property type="entry name" value="C2B_Munc13-like"/>
    <property type="match status" value="1"/>
</dbReference>
<organism evidence="9">
    <name type="scientific">Magallana gigas</name>
    <name type="common">Pacific oyster</name>
    <name type="synonym">Crassostrea gigas</name>
    <dbReference type="NCBI Taxonomy" id="29159"/>
    <lineage>
        <taxon>Eukaryota</taxon>
        <taxon>Metazoa</taxon>
        <taxon>Spiralia</taxon>
        <taxon>Lophotrochozoa</taxon>
        <taxon>Mollusca</taxon>
        <taxon>Bivalvia</taxon>
        <taxon>Autobranchia</taxon>
        <taxon>Pteriomorphia</taxon>
        <taxon>Ostreida</taxon>
        <taxon>Ostreoidea</taxon>
        <taxon>Ostreidae</taxon>
        <taxon>Magallana</taxon>
    </lineage>
</organism>
<evidence type="ECO:0000313" key="9">
    <source>
        <dbReference type="EMBL" id="EKC23238.1"/>
    </source>
</evidence>
<dbReference type="PANTHER" id="PTHR45999">
    <property type="entry name" value="UNC-13-4A, ISOFORM B"/>
    <property type="match status" value="1"/>
</dbReference>
<keyword evidence="6" id="KW-0963">Cytoplasm</keyword>
<dbReference type="InterPro" id="IPR012338">
    <property type="entry name" value="Beta-lactam/transpept-like"/>
</dbReference>
<feature type="region of interest" description="Disordered" evidence="8">
    <location>
        <begin position="173"/>
        <end position="192"/>
    </location>
</feature>
<dbReference type="InterPro" id="IPR010439">
    <property type="entry name" value="MUN_dom"/>
</dbReference>
<dbReference type="EMBL" id="JH818302">
    <property type="protein sequence ID" value="EKC23238.1"/>
    <property type="molecule type" value="Genomic_DNA"/>
</dbReference>
<dbReference type="Gene3D" id="2.60.40.150">
    <property type="entry name" value="C2 domain"/>
    <property type="match status" value="2"/>
</dbReference>
<evidence type="ECO:0000256" key="7">
    <source>
        <dbReference type="ARBA" id="ARBA00022753"/>
    </source>
</evidence>
<dbReference type="InterPro" id="IPR014772">
    <property type="entry name" value="Munc13_dom-2"/>
</dbReference>
<keyword evidence="7" id="KW-0967">Endosome</keyword>
<dbReference type="InterPro" id="IPR014770">
    <property type="entry name" value="Munc13_1"/>
</dbReference>
<dbReference type="PANTHER" id="PTHR45999:SF4">
    <property type="entry name" value="UNC-13-4A, ISOFORM B"/>
    <property type="match status" value="1"/>
</dbReference>
<dbReference type="SUPFAM" id="SSF49562">
    <property type="entry name" value="C2 domain (Calcium/lipid-binding domain, CaLB)"/>
    <property type="match status" value="2"/>
</dbReference>
<dbReference type="PROSITE" id="PS51259">
    <property type="entry name" value="MHD2"/>
    <property type="match status" value="1"/>
</dbReference>
<dbReference type="PROSITE" id="PS50004">
    <property type="entry name" value="C2"/>
    <property type="match status" value="2"/>
</dbReference>
<comment type="subcellular location">
    <subcellularLocation>
        <location evidence="2">Cytoplasm</location>
    </subcellularLocation>
    <subcellularLocation>
        <location evidence="3">Late endosome</location>
    </subcellularLocation>
    <subcellularLocation>
        <location evidence="1">Recycling endosome</location>
    </subcellularLocation>
</comment>
<dbReference type="Gene3D" id="3.40.710.10">
    <property type="entry name" value="DD-peptidase/beta-lactamase superfamily"/>
    <property type="match status" value="2"/>
</dbReference>
<name>K1PNI3_MAGGI</name>
<reference evidence="9" key="1">
    <citation type="journal article" date="2012" name="Nature">
        <title>The oyster genome reveals stress adaptation and complexity of shell formation.</title>
        <authorList>
            <person name="Zhang G."/>
            <person name="Fang X."/>
            <person name="Guo X."/>
            <person name="Li L."/>
            <person name="Luo R."/>
            <person name="Xu F."/>
            <person name="Yang P."/>
            <person name="Zhang L."/>
            <person name="Wang X."/>
            <person name="Qi H."/>
            <person name="Xiong Z."/>
            <person name="Que H."/>
            <person name="Xie Y."/>
            <person name="Holland P.W."/>
            <person name="Paps J."/>
            <person name="Zhu Y."/>
            <person name="Wu F."/>
            <person name="Chen Y."/>
            <person name="Wang J."/>
            <person name="Peng C."/>
            <person name="Meng J."/>
            <person name="Yang L."/>
            <person name="Liu J."/>
            <person name="Wen B."/>
            <person name="Zhang N."/>
            <person name="Huang Z."/>
            <person name="Zhu Q."/>
            <person name="Feng Y."/>
            <person name="Mount A."/>
            <person name="Hedgecock D."/>
            <person name="Xu Z."/>
            <person name="Liu Y."/>
            <person name="Domazet-Loso T."/>
            <person name="Du Y."/>
            <person name="Sun X."/>
            <person name="Zhang S."/>
            <person name="Liu B."/>
            <person name="Cheng P."/>
            <person name="Jiang X."/>
            <person name="Li J."/>
            <person name="Fan D."/>
            <person name="Wang W."/>
            <person name="Fu W."/>
            <person name="Wang T."/>
            <person name="Wang B."/>
            <person name="Zhang J."/>
            <person name="Peng Z."/>
            <person name="Li Y."/>
            <person name="Li N."/>
            <person name="Wang J."/>
            <person name="Chen M."/>
            <person name="He Y."/>
            <person name="Tan F."/>
            <person name="Song X."/>
            <person name="Zheng Q."/>
            <person name="Huang R."/>
            <person name="Yang H."/>
            <person name="Du X."/>
            <person name="Chen L."/>
            <person name="Yang M."/>
            <person name="Gaffney P.M."/>
            <person name="Wang S."/>
            <person name="Luo L."/>
            <person name="She Z."/>
            <person name="Ming Y."/>
            <person name="Huang W."/>
            <person name="Zhang S."/>
            <person name="Huang B."/>
            <person name="Zhang Y."/>
            <person name="Qu T."/>
            <person name="Ni P."/>
            <person name="Miao G."/>
            <person name="Wang J."/>
            <person name="Wang Q."/>
            <person name="Steinberg C.E."/>
            <person name="Wang H."/>
            <person name="Li N."/>
            <person name="Qian L."/>
            <person name="Zhang G."/>
            <person name="Li Y."/>
            <person name="Yang H."/>
            <person name="Liu X."/>
            <person name="Wang J."/>
            <person name="Yin Y."/>
            <person name="Wang J."/>
        </authorList>
    </citation>
    <scope>NUCLEOTIDE SEQUENCE [LARGE SCALE GENOMIC DNA]</scope>
    <source>
        <strain evidence="9">05x7-T-G4-1.051#20</strain>
    </source>
</reference>
<evidence type="ECO:0000256" key="2">
    <source>
        <dbReference type="ARBA" id="ARBA00004496"/>
    </source>
</evidence>
<evidence type="ECO:0000256" key="4">
    <source>
        <dbReference type="ARBA" id="ARBA00005823"/>
    </source>
</evidence>
<keyword evidence="5" id="KW-0268">Exocytosis</keyword>
<dbReference type="InterPro" id="IPR052095">
    <property type="entry name" value="UNC-13_domain"/>
</dbReference>
<dbReference type="FunCoup" id="K1PNI3">
    <property type="interactions" value="60"/>
</dbReference>
<evidence type="ECO:0000256" key="6">
    <source>
        <dbReference type="ARBA" id="ARBA00022490"/>
    </source>
</evidence>
<dbReference type="Pfam" id="PF00168">
    <property type="entry name" value="C2"/>
    <property type="match status" value="3"/>
</dbReference>
<dbReference type="Pfam" id="PF06292">
    <property type="entry name" value="MUN"/>
    <property type="match status" value="1"/>
</dbReference>
<dbReference type="GO" id="GO:0055037">
    <property type="term" value="C:recycling endosome"/>
    <property type="evidence" value="ECO:0007669"/>
    <property type="project" value="UniProtKB-SubCell"/>
</dbReference>
<dbReference type="GO" id="GO:0006887">
    <property type="term" value="P:exocytosis"/>
    <property type="evidence" value="ECO:0007669"/>
    <property type="project" value="UniProtKB-KW"/>
</dbReference>
<dbReference type="Gene3D" id="1.10.357.50">
    <property type="match status" value="1"/>
</dbReference>
<dbReference type="SUPFAM" id="SSF56601">
    <property type="entry name" value="beta-lactamase/transpeptidase-like"/>
    <property type="match status" value="1"/>
</dbReference>
<feature type="compositionally biased region" description="Basic and acidic residues" evidence="8">
    <location>
        <begin position="176"/>
        <end position="186"/>
    </location>
</feature>
<dbReference type="HOGENOM" id="CLU_003295_2_0_1"/>
<evidence type="ECO:0000256" key="3">
    <source>
        <dbReference type="ARBA" id="ARBA00004603"/>
    </source>
</evidence>
<gene>
    <name evidence="9" type="ORF">CGI_10020917</name>
</gene>
<evidence type="ECO:0000256" key="5">
    <source>
        <dbReference type="ARBA" id="ARBA00022483"/>
    </source>
</evidence>
<dbReference type="GO" id="GO:0005770">
    <property type="term" value="C:late endosome"/>
    <property type="evidence" value="ECO:0007669"/>
    <property type="project" value="UniProtKB-SubCell"/>
</dbReference>
<comment type="similarity">
    <text evidence="4">Belongs to the unc-13 family.</text>
</comment>
<evidence type="ECO:0000256" key="1">
    <source>
        <dbReference type="ARBA" id="ARBA00004172"/>
    </source>
</evidence>
<sequence>MSTNKKSLIDTYRVQESDSNFFESFTALSWRQENKRLRAASDEDRERHPPSEGQFAIKPEIQRLSKKEFELLYIEVLYTIKHKIGTTAGGHLPYIQDLYQYAQEAFRISPEDHARLLAKATEEKPPIIILNVTVIKARDLEAKDADGFSDPYCMLGIMPGRLLDQDLSSAVLSDEEDHHRKEEKKRGGSLRKFSLTKKKKDKTVKELIPAKLIKTTDVKPNTVNPVWEEKFRFDLDDVNSDRLHLDIWDHDEEFSVIDAAKKLNEVQSMKGLGRFFKQVAQSARPRIKGGDVDDFLGCITVPIKDLPSTGIEKYYQLHGRSSKSNVQGEIKLRLQFATREDRGLDEDDNWTDVRQHEDLICLFIEHEVRRIRESPSSWNGVLPKAATTILHQHAIQGDVTDVQQAVCRWMAYSRKHMEYTFSYELLMRFLESLDQKWTPDSLSREEEQCLNESFMNLKDYCMSLIKRRREVFPYSNKPALKRLDQMVKVLVRIYSTDVFKYVCPFAKDLHSEINTVAKRGTLEWYERVIHLSKKSSKRHTMDQEEDIIYSLIDLTNCLNADLYGAINEYQKIFDNVSNVNYFSITYKHLEKLLGEEFTECMKKTNSSKGNKVMEGVLGTTYFELYLALQEFCKYGQQLPESPEPLQIEQYYKWFRFAVTQWISVAQVRAIHRIHKAIELDKAADVGSSGAKFSTSAVDVCCCFSQISEFWRQLDWPDLVDAFSMVLKLTKDMSDCAKIYADEIHQKLIDKGYYDDEGQFDVTEQLCITINNIEQVRRALKQLPETLNFVNIQHAVEQWEGAELGVKSNLHATVKEADQMMSSKIKKVVDHVADKMRPDIKSDVFHLNWAPESVPAEEAVEDLLKYLDSNLLTLNQHLLKSNFDRILQSIWVEVLEEFKEVLVTEESRKPVIYKRMYDALELLVDFFHANEKGLDMKRITTEQYIELKKLLTLYKKDTLKLITIFYEEKLKQQAEFKSKEYGVLNVRMCYRNETQTMFVEILNAKDVIPLDANGFSDPYVLIQFCPEHIFHDVPVQKTSIKKKTLNPVFDESFEFNVSIDQCRQRGAVLVFTVMDHDYVFENDFAGEAYVDLCNIPGVDGQDISGFDALAITALPLMQPQHKVAVILSQSYRWQESGLPTAVDGYVHPAFRKVYDVFKKNIEANLEKGACFSAYYKGELVVDIWGGYSDIEAARKWKNDTLSIMFSSTKGVSAILVALFAGLSITNGTIDIRLLRTNPREVEAFLEEQRPVWKPGTAYSYHVITIGMYVDVLLRKADPKHRNVDQIFREEIATPFDIDIHYGLPRSELHRNSRFVPLSLTNILKHTLKSFSWHQLNVFLTIMNPMSRFMRASYSGFNQEPTFAAFNNPDLNQIPLTSFLGFGNARSLAKLWGIIANGGSYNNKTLLTPDMVRLLGTPVVAGRSWDGLLDVSVGRGVFFLPTPQGHLSFGHAGYGGQAAYADLEKKVGLGYLTSYLKAFTLGDDVQFLQYEAAFYECLEKYIGEKG</sequence>